<comment type="caution">
    <text evidence="1">The sequence shown here is derived from an EMBL/GenBank/DDBJ whole genome shotgun (WGS) entry which is preliminary data.</text>
</comment>
<dbReference type="EMBL" id="JACYTO010000001">
    <property type="protein sequence ID" value="MBD8502531.1"/>
    <property type="molecule type" value="Genomic_DNA"/>
</dbReference>
<reference evidence="2" key="1">
    <citation type="submission" date="2023-07" db="EMBL/GenBank/DDBJ databases">
        <title>Thauera sp. CAU 1555 isolated from sand of Yaerae Beach.</title>
        <authorList>
            <person name="Kim W."/>
        </authorList>
    </citation>
    <scope>NUCLEOTIDE SEQUENCE [LARGE SCALE GENOMIC DNA]</scope>
    <source>
        <strain evidence="2">CAU 1555</strain>
    </source>
</reference>
<keyword evidence="2" id="KW-1185">Reference proteome</keyword>
<proteinExistence type="predicted"/>
<evidence type="ECO:0000313" key="1">
    <source>
        <dbReference type="EMBL" id="MBD8502531.1"/>
    </source>
</evidence>
<protein>
    <submittedName>
        <fullName evidence="1">Alpha/beta hydrolase</fullName>
    </submittedName>
</protein>
<dbReference type="Proteomes" id="UP000603602">
    <property type="component" value="Unassembled WGS sequence"/>
</dbReference>
<keyword evidence="1" id="KW-0378">Hydrolase</keyword>
<dbReference type="SUPFAM" id="SSF53474">
    <property type="entry name" value="alpha/beta-Hydrolases"/>
    <property type="match status" value="1"/>
</dbReference>
<evidence type="ECO:0000313" key="2">
    <source>
        <dbReference type="Proteomes" id="UP000603602"/>
    </source>
</evidence>
<name>A0ABR9B857_9RHOO</name>
<dbReference type="RefSeq" id="WP_187717309.1">
    <property type="nucleotide sequence ID" value="NZ_JACTAH010000001.1"/>
</dbReference>
<dbReference type="GO" id="GO:0016787">
    <property type="term" value="F:hydrolase activity"/>
    <property type="evidence" value="ECO:0007669"/>
    <property type="project" value="UniProtKB-KW"/>
</dbReference>
<sequence>MKLRHSLISIPSAQVWLEALLCHAPDVRGLALIVQPLATPPGAEREDDVARMLQAAGFATLTVDLLTDYEETRDPDTRFNVPQLALRIEGVRDWIAHQPNLGALQVGLLASGTACGAAIRAAARAPEHYNALICRGGRPDLAGAKPLASLTTPTLFAVGGQDPGLPMLRQAYDHLVTQRSWQLVPEADDRFDAPGATASFARLAKDWLLLYPYAPAPTAVGEAATAER</sequence>
<gene>
    <name evidence="1" type="ORF">IFO67_06505</name>
</gene>
<organism evidence="1 2">
    <name type="scientific">Thauera sedimentorum</name>
    <dbReference type="NCBI Taxonomy" id="2767595"/>
    <lineage>
        <taxon>Bacteria</taxon>
        <taxon>Pseudomonadati</taxon>
        <taxon>Pseudomonadota</taxon>
        <taxon>Betaproteobacteria</taxon>
        <taxon>Rhodocyclales</taxon>
        <taxon>Zoogloeaceae</taxon>
        <taxon>Thauera</taxon>
    </lineage>
</organism>
<accession>A0ABR9B857</accession>
<dbReference type="InterPro" id="IPR029058">
    <property type="entry name" value="AB_hydrolase_fold"/>
</dbReference>
<dbReference type="Gene3D" id="3.40.50.1820">
    <property type="entry name" value="alpha/beta hydrolase"/>
    <property type="match status" value="1"/>
</dbReference>